<proteinExistence type="predicted"/>
<evidence type="ECO:0000259" key="1">
    <source>
        <dbReference type="Pfam" id="PF13439"/>
    </source>
</evidence>
<dbReference type="GO" id="GO:0016757">
    <property type="term" value="F:glycosyltransferase activity"/>
    <property type="evidence" value="ECO:0007669"/>
    <property type="project" value="UniProtKB-ARBA"/>
</dbReference>
<reference evidence="2 3" key="1">
    <citation type="submission" date="2016-11" db="EMBL/GenBank/DDBJ databases">
        <title>Networking in microbes: conjugative elements and plasmids in the genus Alteromonas.</title>
        <authorList>
            <person name="Lopez-Perez M."/>
            <person name="Ramon-Marco N."/>
            <person name="Rodriguez-Valera F."/>
        </authorList>
    </citation>
    <scope>NUCLEOTIDE SEQUENCE [LARGE SCALE GENOMIC DNA]</scope>
    <source>
        <strain evidence="2 3">CP48</strain>
    </source>
</reference>
<dbReference type="InterPro" id="IPR028098">
    <property type="entry name" value="Glyco_trans_4-like_N"/>
</dbReference>
<evidence type="ECO:0000313" key="3">
    <source>
        <dbReference type="Proteomes" id="UP000182101"/>
    </source>
</evidence>
<sequence>MTNHGKTLLMIAFEFPPSNGASVPRIESFYRYLKQWGWKVVVLTASPKAYQRIDNSYQDGKDDLVYRAMALDVPRHLSIKGKYLSAMEMPDRWGLTWIPCALVKGKKLLKQYKPDVVWSSSPIPSTHYIAQKLSSEENIPWVADYRDPFHYMNGSAGKRLDKQHRKIDSQTLKQASKLTFATQQVLDLYCKEYGKLVSEKSMVIENGFDERNFESIRSLLDCKTPFSDKKFSLYYSGVLYPHGRDPKPVFEALSYLKHQEVISSKSFELIFQGAGKGIEFVSILDELNIRDLVTFIPPVSFIRAVHNMLSANALLLIQDRRFNNQIPGKIYEYLRTQRPILVKSDSEGATHNLASKFSGVFLAQNRSSIQEAIVTMINERNAALKKNIQSVSYSREIYLYSRENKALQLHELLSELI</sequence>
<dbReference type="Pfam" id="PF13439">
    <property type="entry name" value="Glyco_transf_4"/>
    <property type="match status" value="1"/>
</dbReference>
<organism evidence="2 3">
    <name type="scientific">Alteromonas mediterranea</name>
    <dbReference type="NCBI Taxonomy" id="314275"/>
    <lineage>
        <taxon>Bacteria</taxon>
        <taxon>Pseudomonadati</taxon>
        <taxon>Pseudomonadota</taxon>
        <taxon>Gammaproteobacteria</taxon>
        <taxon>Alteromonadales</taxon>
        <taxon>Alteromonadaceae</taxon>
        <taxon>Alteromonas/Salinimonas group</taxon>
        <taxon>Alteromonas</taxon>
    </lineage>
</organism>
<dbReference type="EMBL" id="CP018024">
    <property type="protein sequence ID" value="APD90577.1"/>
    <property type="molecule type" value="Genomic_DNA"/>
</dbReference>
<gene>
    <name evidence="2" type="ORF">BM524_12655</name>
</gene>
<accession>A0AAC9JFJ5</accession>
<evidence type="ECO:0000313" key="2">
    <source>
        <dbReference type="EMBL" id="APD90577.1"/>
    </source>
</evidence>
<protein>
    <recommendedName>
        <fullName evidence="1">Glycosyltransferase subfamily 4-like N-terminal domain-containing protein</fullName>
    </recommendedName>
</protein>
<feature type="domain" description="Glycosyltransferase subfamily 4-like N-terminal" evidence="1">
    <location>
        <begin position="28"/>
        <end position="210"/>
    </location>
</feature>
<dbReference type="Gene3D" id="3.40.50.2000">
    <property type="entry name" value="Glycogen Phosphorylase B"/>
    <property type="match status" value="1"/>
</dbReference>
<dbReference type="AlphaFoldDB" id="A0AAC9JFJ5"/>
<name>A0AAC9JFJ5_9ALTE</name>
<dbReference type="Proteomes" id="UP000182101">
    <property type="component" value="Chromosome"/>
</dbReference>
<dbReference type="RefSeq" id="WP_071959635.1">
    <property type="nucleotide sequence ID" value="NZ_CP018024.1"/>
</dbReference>
<dbReference type="SUPFAM" id="SSF53756">
    <property type="entry name" value="UDP-Glycosyltransferase/glycogen phosphorylase"/>
    <property type="match status" value="1"/>
</dbReference>